<protein>
    <submittedName>
        <fullName evidence="1">Uncharacterized protein</fullName>
    </submittedName>
</protein>
<dbReference type="EMBL" id="VSRR010136117">
    <property type="protein sequence ID" value="MPD03443.1"/>
    <property type="molecule type" value="Genomic_DNA"/>
</dbReference>
<sequence>MPTQIYRLTAVTCTPGQGDLFRSPPPVAAAQDLRVLLGKCENAFRFLV</sequence>
<comment type="caution">
    <text evidence="1">The sequence shown here is derived from an EMBL/GenBank/DDBJ whole genome shotgun (WGS) entry which is preliminary data.</text>
</comment>
<gene>
    <name evidence="1" type="ORF">E2C01_099082</name>
</gene>
<dbReference type="Proteomes" id="UP000324222">
    <property type="component" value="Unassembled WGS sequence"/>
</dbReference>
<evidence type="ECO:0000313" key="1">
    <source>
        <dbReference type="EMBL" id="MPD03443.1"/>
    </source>
</evidence>
<evidence type="ECO:0000313" key="2">
    <source>
        <dbReference type="Proteomes" id="UP000324222"/>
    </source>
</evidence>
<dbReference type="AlphaFoldDB" id="A0A5B7K4I5"/>
<reference evidence="1 2" key="1">
    <citation type="submission" date="2019-05" db="EMBL/GenBank/DDBJ databases">
        <title>Another draft genome of Portunus trituberculatus and its Hox gene families provides insights of decapod evolution.</title>
        <authorList>
            <person name="Jeong J.-H."/>
            <person name="Song I."/>
            <person name="Kim S."/>
            <person name="Choi T."/>
            <person name="Kim D."/>
            <person name="Ryu S."/>
            <person name="Kim W."/>
        </authorList>
    </citation>
    <scope>NUCLEOTIDE SEQUENCE [LARGE SCALE GENOMIC DNA]</scope>
    <source>
        <tissue evidence="1">Muscle</tissue>
    </source>
</reference>
<name>A0A5B7K4I5_PORTR</name>
<proteinExistence type="predicted"/>
<accession>A0A5B7K4I5</accession>
<organism evidence="1 2">
    <name type="scientific">Portunus trituberculatus</name>
    <name type="common">Swimming crab</name>
    <name type="synonym">Neptunus trituberculatus</name>
    <dbReference type="NCBI Taxonomy" id="210409"/>
    <lineage>
        <taxon>Eukaryota</taxon>
        <taxon>Metazoa</taxon>
        <taxon>Ecdysozoa</taxon>
        <taxon>Arthropoda</taxon>
        <taxon>Crustacea</taxon>
        <taxon>Multicrustacea</taxon>
        <taxon>Malacostraca</taxon>
        <taxon>Eumalacostraca</taxon>
        <taxon>Eucarida</taxon>
        <taxon>Decapoda</taxon>
        <taxon>Pleocyemata</taxon>
        <taxon>Brachyura</taxon>
        <taxon>Eubrachyura</taxon>
        <taxon>Portunoidea</taxon>
        <taxon>Portunidae</taxon>
        <taxon>Portuninae</taxon>
        <taxon>Portunus</taxon>
    </lineage>
</organism>
<keyword evidence="2" id="KW-1185">Reference proteome</keyword>